<proteinExistence type="predicted"/>
<accession>A0A0E9R8J4</accession>
<dbReference type="AlphaFoldDB" id="A0A0E9R8J4"/>
<organism evidence="1">
    <name type="scientific">Anguilla anguilla</name>
    <name type="common">European freshwater eel</name>
    <name type="synonym">Muraena anguilla</name>
    <dbReference type="NCBI Taxonomy" id="7936"/>
    <lineage>
        <taxon>Eukaryota</taxon>
        <taxon>Metazoa</taxon>
        <taxon>Chordata</taxon>
        <taxon>Craniata</taxon>
        <taxon>Vertebrata</taxon>
        <taxon>Euteleostomi</taxon>
        <taxon>Actinopterygii</taxon>
        <taxon>Neopterygii</taxon>
        <taxon>Teleostei</taxon>
        <taxon>Anguilliformes</taxon>
        <taxon>Anguillidae</taxon>
        <taxon>Anguilla</taxon>
    </lineage>
</organism>
<evidence type="ECO:0000313" key="1">
    <source>
        <dbReference type="EMBL" id="JAH24780.1"/>
    </source>
</evidence>
<protein>
    <submittedName>
        <fullName evidence="1">Uncharacterized protein</fullName>
    </submittedName>
</protein>
<reference evidence="1" key="2">
    <citation type="journal article" date="2015" name="Fish Shellfish Immunol.">
        <title>Early steps in the European eel (Anguilla anguilla)-Vibrio vulnificus interaction in the gills: Role of the RtxA13 toxin.</title>
        <authorList>
            <person name="Callol A."/>
            <person name="Pajuelo D."/>
            <person name="Ebbesson L."/>
            <person name="Teles M."/>
            <person name="MacKenzie S."/>
            <person name="Amaro C."/>
        </authorList>
    </citation>
    <scope>NUCLEOTIDE SEQUENCE</scope>
</reference>
<reference evidence="1" key="1">
    <citation type="submission" date="2014-11" db="EMBL/GenBank/DDBJ databases">
        <authorList>
            <person name="Amaro Gonzalez C."/>
        </authorList>
    </citation>
    <scope>NUCLEOTIDE SEQUENCE</scope>
</reference>
<name>A0A0E9R8J4_ANGAN</name>
<sequence length="45" mass="4871">MLSSKIIQTDNKLFSGLDHKGQCVFTVLCVASVQTGIFIQRGQTG</sequence>
<dbReference type="EMBL" id="GBXM01083797">
    <property type="protein sequence ID" value="JAH24780.1"/>
    <property type="molecule type" value="Transcribed_RNA"/>
</dbReference>